<dbReference type="CDD" id="cd00063">
    <property type="entry name" value="FN3"/>
    <property type="match status" value="1"/>
</dbReference>
<dbReference type="PROSITE" id="PS50853">
    <property type="entry name" value="FN3"/>
    <property type="match status" value="1"/>
</dbReference>
<proteinExistence type="predicted"/>
<dbReference type="InterPro" id="IPR013783">
    <property type="entry name" value="Ig-like_fold"/>
</dbReference>
<dbReference type="EMBL" id="JBHSWT010000012">
    <property type="protein sequence ID" value="MFC6770044.1"/>
    <property type="molecule type" value="Genomic_DNA"/>
</dbReference>
<feature type="region of interest" description="Disordered" evidence="1">
    <location>
        <begin position="178"/>
        <end position="235"/>
    </location>
</feature>
<feature type="compositionally biased region" description="Gly residues" evidence="1">
    <location>
        <begin position="178"/>
        <end position="188"/>
    </location>
</feature>
<keyword evidence="4" id="KW-1185">Reference proteome</keyword>
<feature type="domain" description="Fibronectin type-III" evidence="2">
    <location>
        <begin position="266"/>
        <end position="357"/>
    </location>
</feature>
<feature type="region of interest" description="Disordered" evidence="1">
    <location>
        <begin position="109"/>
        <end position="153"/>
    </location>
</feature>
<dbReference type="Proteomes" id="UP001596274">
    <property type="component" value="Unassembled WGS sequence"/>
</dbReference>
<accession>A0ABD5SYA3</accession>
<reference evidence="3 4" key="1">
    <citation type="journal article" date="2019" name="Int. J. Syst. Evol. Microbiol.">
        <title>The Global Catalogue of Microorganisms (GCM) 10K type strain sequencing project: providing services to taxonomists for standard genome sequencing and annotation.</title>
        <authorList>
            <consortium name="The Broad Institute Genomics Platform"/>
            <consortium name="The Broad Institute Genome Sequencing Center for Infectious Disease"/>
            <person name="Wu L."/>
            <person name="Ma J."/>
        </authorList>
    </citation>
    <scope>NUCLEOTIDE SEQUENCE [LARGE SCALE GENOMIC DNA]</scope>
    <source>
        <strain evidence="3 4">PJ61</strain>
    </source>
</reference>
<dbReference type="SUPFAM" id="SSF49265">
    <property type="entry name" value="Fibronectin type III"/>
    <property type="match status" value="1"/>
</dbReference>
<feature type="compositionally biased region" description="Gly residues" evidence="1">
    <location>
        <begin position="115"/>
        <end position="130"/>
    </location>
</feature>
<dbReference type="InterPro" id="IPR003961">
    <property type="entry name" value="FN3_dom"/>
</dbReference>
<dbReference type="AlphaFoldDB" id="A0ABD5SYA3"/>
<evidence type="ECO:0000256" key="1">
    <source>
        <dbReference type="SAM" id="MobiDB-lite"/>
    </source>
</evidence>
<name>A0ABD5SYA3_9EURY</name>
<organism evidence="3 4">
    <name type="scientific">Halorubrum pallidum</name>
    <dbReference type="NCBI Taxonomy" id="1526114"/>
    <lineage>
        <taxon>Archaea</taxon>
        <taxon>Methanobacteriati</taxon>
        <taxon>Methanobacteriota</taxon>
        <taxon>Stenosarchaea group</taxon>
        <taxon>Halobacteria</taxon>
        <taxon>Halobacteriales</taxon>
        <taxon>Haloferacaceae</taxon>
        <taxon>Halorubrum</taxon>
    </lineage>
</organism>
<evidence type="ECO:0000259" key="2">
    <source>
        <dbReference type="PROSITE" id="PS50853"/>
    </source>
</evidence>
<evidence type="ECO:0000313" key="3">
    <source>
        <dbReference type="EMBL" id="MFC6770044.1"/>
    </source>
</evidence>
<evidence type="ECO:0000313" key="4">
    <source>
        <dbReference type="Proteomes" id="UP001596274"/>
    </source>
</evidence>
<protein>
    <recommendedName>
        <fullName evidence="2">Fibronectin type-III domain-containing protein</fullName>
    </recommendedName>
</protein>
<sequence length="396" mass="40042">MPGQDGTDGGYSVDSSVSVIETTTTDQDAYILVQSFSVIRGEPVVYEGGDESVYTPSESAVGMDIIAVGENGQNGGDAYEDPGGSGGIGAEIRGRIPFEVESEYTIAPATLDPAGNGGAGYRDGGRGGNSSGVVRRSDGKRLLTAGGGGGGGGAGRWYSYQGEYYTYYEWVGGGGGGGGPNGSGGSGHTGSSSWNVDETPESDPGQDGSGSGSTGGNGGDGGYANAGSDGTDGSTYAAESVDVTQQTTNDEAAYVQVVPLYNPVTEPENVSASAAGETSVSLSYDLPDGAEGANIYRGTSGDVDSLTPIDSVDAGAAPYLDEGLEKGTEYFYAVTSTVSTYESVKSEIVSVTLSKPVKVWTGTEWASGEMKIFDGQDWAAMSGLSVAGASDWNQLN</sequence>
<dbReference type="InterPro" id="IPR036116">
    <property type="entry name" value="FN3_sf"/>
</dbReference>
<gene>
    <name evidence="3" type="ORF">ACFQDD_00645</name>
</gene>
<comment type="caution">
    <text evidence="3">The sequence shown here is derived from an EMBL/GenBank/DDBJ whole genome shotgun (WGS) entry which is preliminary data.</text>
</comment>
<feature type="compositionally biased region" description="Gly residues" evidence="1">
    <location>
        <begin position="207"/>
        <end position="224"/>
    </location>
</feature>
<dbReference type="Gene3D" id="2.60.40.10">
    <property type="entry name" value="Immunoglobulins"/>
    <property type="match status" value="1"/>
</dbReference>